<evidence type="ECO:0000256" key="1">
    <source>
        <dbReference type="ARBA" id="ARBA00004443"/>
    </source>
</evidence>
<dbReference type="GO" id="GO:0005743">
    <property type="term" value="C:mitochondrial inner membrane"/>
    <property type="evidence" value="ECO:0007669"/>
    <property type="project" value="UniProtKB-SubCell"/>
</dbReference>
<dbReference type="Pfam" id="PF10231">
    <property type="entry name" value="COA8"/>
    <property type="match status" value="1"/>
</dbReference>
<protein>
    <recommendedName>
        <fullName evidence="10">APOPT family protein CG14806, mitochondrial</fullName>
    </recommendedName>
</protein>
<evidence type="ECO:0000313" key="9">
    <source>
        <dbReference type="Proteomes" id="UP001374579"/>
    </source>
</evidence>
<dbReference type="GO" id="GO:0097193">
    <property type="term" value="P:intrinsic apoptotic signaling pathway"/>
    <property type="evidence" value="ECO:0007669"/>
    <property type="project" value="InterPro"/>
</dbReference>
<dbReference type="InterPro" id="IPR018796">
    <property type="entry name" value="COA8"/>
</dbReference>
<evidence type="ECO:0000256" key="5">
    <source>
        <dbReference type="ARBA" id="ARBA00023128"/>
    </source>
</evidence>
<keyword evidence="6" id="KW-0472">Membrane</keyword>
<dbReference type="AlphaFoldDB" id="A0AAN9BF03"/>
<evidence type="ECO:0000256" key="2">
    <source>
        <dbReference type="ARBA" id="ARBA00005453"/>
    </source>
</evidence>
<dbReference type="PANTHER" id="PTHR31107:SF2">
    <property type="entry name" value="CYTOCHROME C OXIDASE ASSEMBLY FACTOR 8"/>
    <property type="match status" value="1"/>
</dbReference>
<keyword evidence="5" id="KW-0496">Mitochondrion</keyword>
<sequence length="169" mass="20247">MFTLQRNLCLSCTRRRLLSSVSSKSKEEKFKIEAEPPPPGTKDWIGPPDPVSNIRPIKFQVHKNESNTERSFRKQQAANIEWNHDFWQKHNNKFFKEKEDFVEKIKEESGEKASSDQLSQFYKKFLDENRREHLKYNREWYVKNISLLWPALQVAVIKTIRRLRPIKKS</sequence>
<comment type="caution">
    <text evidence="8">The sequence shown here is derived from an EMBL/GenBank/DDBJ whole genome shotgun (WGS) entry which is preliminary data.</text>
</comment>
<evidence type="ECO:0000256" key="4">
    <source>
        <dbReference type="ARBA" id="ARBA00022946"/>
    </source>
</evidence>
<dbReference type="Proteomes" id="UP001374579">
    <property type="component" value="Unassembled WGS sequence"/>
</dbReference>
<evidence type="ECO:0000256" key="7">
    <source>
        <dbReference type="SAM" id="MobiDB-lite"/>
    </source>
</evidence>
<accession>A0AAN9BF03</accession>
<keyword evidence="9" id="KW-1185">Reference proteome</keyword>
<proteinExistence type="inferred from homology"/>
<organism evidence="8 9">
    <name type="scientific">Littorina saxatilis</name>
    <dbReference type="NCBI Taxonomy" id="31220"/>
    <lineage>
        <taxon>Eukaryota</taxon>
        <taxon>Metazoa</taxon>
        <taxon>Spiralia</taxon>
        <taxon>Lophotrochozoa</taxon>
        <taxon>Mollusca</taxon>
        <taxon>Gastropoda</taxon>
        <taxon>Caenogastropoda</taxon>
        <taxon>Littorinimorpha</taxon>
        <taxon>Littorinoidea</taxon>
        <taxon>Littorinidae</taxon>
        <taxon>Littorina</taxon>
    </lineage>
</organism>
<evidence type="ECO:0000256" key="3">
    <source>
        <dbReference type="ARBA" id="ARBA00022792"/>
    </source>
</evidence>
<dbReference type="PANTHER" id="PTHR31107">
    <property type="entry name" value="APOPTOGENIC PROTEIN 1, MITOCHONDRIAL"/>
    <property type="match status" value="1"/>
</dbReference>
<comment type="subcellular location">
    <subcellularLocation>
        <location evidence="1">Mitochondrion inner membrane</location>
        <topology evidence="1">Peripheral membrane protein</topology>
        <orientation evidence="1">Matrix side</orientation>
    </subcellularLocation>
</comment>
<evidence type="ECO:0008006" key="10">
    <source>
        <dbReference type="Google" id="ProtNLM"/>
    </source>
</evidence>
<evidence type="ECO:0000256" key="6">
    <source>
        <dbReference type="ARBA" id="ARBA00023136"/>
    </source>
</evidence>
<keyword evidence="3" id="KW-0999">Mitochondrion inner membrane</keyword>
<name>A0AAN9BF03_9CAEN</name>
<dbReference type="EMBL" id="JBAMIC010000008">
    <property type="protein sequence ID" value="KAK7104247.1"/>
    <property type="molecule type" value="Genomic_DNA"/>
</dbReference>
<evidence type="ECO:0000313" key="8">
    <source>
        <dbReference type="EMBL" id="KAK7104247.1"/>
    </source>
</evidence>
<feature type="region of interest" description="Disordered" evidence="7">
    <location>
        <begin position="20"/>
        <end position="49"/>
    </location>
</feature>
<feature type="compositionally biased region" description="Basic and acidic residues" evidence="7">
    <location>
        <begin position="24"/>
        <end position="34"/>
    </location>
</feature>
<keyword evidence="4" id="KW-0809">Transit peptide</keyword>
<comment type="similarity">
    <text evidence="2">Belongs to the COA8 family.</text>
</comment>
<gene>
    <name evidence="8" type="ORF">V1264_019001</name>
</gene>
<reference evidence="8 9" key="1">
    <citation type="submission" date="2024-02" db="EMBL/GenBank/DDBJ databases">
        <title>Chromosome-scale genome assembly of the rough periwinkle Littorina saxatilis.</title>
        <authorList>
            <person name="De Jode A."/>
            <person name="Faria R."/>
            <person name="Formenti G."/>
            <person name="Sims Y."/>
            <person name="Smith T.P."/>
            <person name="Tracey A."/>
            <person name="Wood J.M.D."/>
            <person name="Zagrodzka Z.B."/>
            <person name="Johannesson K."/>
            <person name="Butlin R.K."/>
            <person name="Leder E.H."/>
        </authorList>
    </citation>
    <scope>NUCLEOTIDE SEQUENCE [LARGE SCALE GENOMIC DNA]</scope>
    <source>
        <strain evidence="8">Snail1</strain>
        <tissue evidence="8">Muscle</tissue>
    </source>
</reference>